<feature type="transmembrane region" description="Helical" evidence="6">
    <location>
        <begin position="378"/>
        <end position="398"/>
    </location>
</feature>
<dbReference type="Pfam" id="PF06779">
    <property type="entry name" value="MFS_4"/>
    <property type="match status" value="1"/>
</dbReference>
<keyword evidence="2" id="KW-0813">Transport</keyword>
<gene>
    <name evidence="8" type="ORF">PAECIP111891_05333</name>
</gene>
<evidence type="ECO:0000256" key="5">
    <source>
        <dbReference type="ARBA" id="ARBA00023136"/>
    </source>
</evidence>
<reference evidence="8" key="1">
    <citation type="submission" date="2022-01" db="EMBL/GenBank/DDBJ databases">
        <authorList>
            <person name="Criscuolo A."/>
        </authorList>
    </citation>
    <scope>NUCLEOTIDE SEQUENCE</scope>
    <source>
        <strain evidence="8">CIP111891</strain>
    </source>
</reference>
<feature type="transmembrane region" description="Helical" evidence="6">
    <location>
        <begin position="317"/>
        <end position="336"/>
    </location>
</feature>
<dbReference type="InterPro" id="IPR010645">
    <property type="entry name" value="MFS_4"/>
</dbReference>
<comment type="subcellular location">
    <subcellularLocation>
        <location evidence="1">Cell membrane</location>
        <topology evidence="1">Multi-pass membrane protein</topology>
    </subcellularLocation>
</comment>
<accession>A0ABN8H4A1</accession>
<dbReference type="SUPFAM" id="SSF103473">
    <property type="entry name" value="MFS general substrate transporter"/>
    <property type="match status" value="1"/>
</dbReference>
<dbReference type="PANTHER" id="PTHR23537:SF1">
    <property type="entry name" value="SUGAR TRANSPORTER"/>
    <property type="match status" value="1"/>
</dbReference>
<evidence type="ECO:0000313" key="8">
    <source>
        <dbReference type="EMBL" id="CAH1222390.1"/>
    </source>
</evidence>
<feature type="domain" description="Major facilitator superfamily (MFS) profile" evidence="7">
    <location>
        <begin position="13"/>
        <end position="402"/>
    </location>
</feature>
<feature type="transmembrane region" description="Helical" evidence="6">
    <location>
        <begin position="110"/>
        <end position="130"/>
    </location>
</feature>
<feature type="transmembrane region" description="Helical" evidence="6">
    <location>
        <begin position="289"/>
        <end position="311"/>
    </location>
</feature>
<evidence type="ECO:0000313" key="9">
    <source>
        <dbReference type="Proteomes" id="UP000838821"/>
    </source>
</evidence>
<dbReference type="PANTHER" id="PTHR23537">
    <property type="match status" value="1"/>
</dbReference>
<keyword evidence="4 6" id="KW-1133">Transmembrane helix</keyword>
<comment type="caution">
    <text evidence="8">The sequence shown here is derived from an EMBL/GenBank/DDBJ whole genome shotgun (WGS) entry which is preliminary data.</text>
</comment>
<evidence type="ECO:0000256" key="6">
    <source>
        <dbReference type="SAM" id="Phobius"/>
    </source>
</evidence>
<dbReference type="EMBL" id="CAKMMW010000021">
    <property type="protein sequence ID" value="CAH1222390.1"/>
    <property type="molecule type" value="Genomic_DNA"/>
</dbReference>
<evidence type="ECO:0000256" key="1">
    <source>
        <dbReference type="ARBA" id="ARBA00004651"/>
    </source>
</evidence>
<feature type="transmembrane region" description="Helical" evidence="6">
    <location>
        <begin position="12"/>
        <end position="34"/>
    </location>
</feature>
<sequence length="411" mass="44904">MGLGYKSAFNWITLWSSLLFALILGFSRLSYGLFLPGIQTEIGGSYGQLGMLGTVNFIGYLVGTLCLPPLISRLQHRKNVINRISCLLLGLGMIGSAFSDHFIQLGLWRFMIGFFSALATVLVLSIATDVVQPAERGMASGLIWLGGSVGILVTGLFAPYIIEPAHLEGWRYAWMSMGVFGILAALGFELVTRKEIFGRSISTQLESNLQEQVNVYRLLFSPNKFLFLLGSYFFFGWGYIIYFTFLIPYLVNNGIPSKYAGLIWSGIGFAGLFNGWIGGRAIDRWPSGYTLALGLALGTIGVLGVTTNHILLTSLGAVMIGLVSFITPPLMTTALLRRYAPHSVYTVCLSVATAFFAAGQIIGPIVGGWVVERYGLKFGVTSSSIFMALSAMFACLYGRKQRVLENFKKNI</sequence>
<name>A0ABN8H4A1_9BACL</name>
<dbReference type="RefSeq" id="WP_236291426.1">
    <property type="nucleotide sequence ID" value="NZ_CAKMMW010000021.1"/>
</dbReference>
<dbReference type="InterPro" id="IPR036259">
    <property type="entry name" value="MFS_trans_sf"/>
</dbReference>
<protein>
    <recommendedName>
        <fullName evidence="7">Major facilitator superfamily (MFS) profile domain-containing protein</fullName>
    </recommendedName>
</protein>
<proteinExistence type="predicted"/>
<evidence type="ECO:0000256" key="2">
    <source>
        <dbReference type="ARBA" id="ARBA00022448"/>
    </source>
</evidence>
<evidence type="ECO:0000256" key="3">
    <source>
        <dbReference type="ARBA" id="ARBA00022692"/>
    </source>
</evidence>
<dbReference type="Gene3D" id="1.20.1250.20">
    <property type="entry name" value="MFS general substrate transporter like domains"/>
    <property type="match status" value="2"/>
</dbReference>
<keyword evidence="3 6" id="KW-0812">Transmembrane</keyword>
<keyword evidence="5 6" id="KW-0472">Membrane</keyword>
<dbReference type="Proteomes" id="UP000838821">
    <property type="component" value="Unassembled WGS sequence"/>
</dbReference>
<dbReference type="InterPro" id="IPR020846">
    <property type="entry name" value="MFS_dom"/>
</dbReference>
<feature type="transmembrane region" description="Helical" evidence="6">
    <location>
        <begin position="142"/>
        <end position="162"/>
    </location>
</feature>
<feature type="transmembrane region" description="Helical" evidence="6">
    <location>
        <begin position="259"/>
        <end position="277"/>
    </location>
</feature>
<evidence type="ECO:0000259" key="7">
    <source>
        <dbReference type="PROSITE" id="PS50850"/>
    </source>
</evidence>
<feature type="transmembrane region" description="Helical" evidence="6">
    <location>
        <begin position="46"/>
        <end position="68"/>
    </location>
</feature>
<feature type="transmembrane region" description="Helical" evidence="6">
    <location>
        <begin position="225"/>
        <end position="247"/>
    </location>
</feature>
<feature type="transmembrane region" description="Helical" evidence="6">
    <location>
        <begin position="174"/>
        <end position="192"/>
    </location>
</feature>
<feature type="transmembrane region" description="Helical" evidence="6">
    <location>
        <begin position="343"/>
        <end position="366"/>
    </location>
</feature>
<evidence type="ECO:0000256" key="4">
    <source>
        <dbReference type="ARBA" id="ARBA00022989"/>
    </source>
</evidence>
<organism evidence="8 9">
    <name type="scientific">Paenibacillus allorhizoplanae</name>
    <dbReference type="NCBI Taxonomy" id="2905648"/>
    <lineage>
        <taxon>Bacteria</taxon>
        <taxon>Bacillati</taxon>
        <taxon>Bacillota</taxon>
        <taxon>Bacilli</taxon>
        <taxon>Bacillales</taxon>
        <taxon>Paenibacillaceae</taxon>
        <taxon>Paenibacillus</taxon>
    </lineage>
</organism>
<feature type="transmembrane region" description="Helical" evidence="6">
    <location>
        <begin position="80"/>
        <end position="98"/>
    </location>
</feature>
<dbReference type="PROSITE" id="PS50850">
    <property type="entry name" value="MFS"/>
    <property type="match status" value="1"/>
</dbReference>
<keyword evidence="9" id="KW-1185">Reference proteome</keyword>